<name>A0A428WRQ4_AMYBA</name>
<dbReference type="RefSeq" id="WP_020640547.1">
    <property type="nucleotide sequence ID" value="NZ_QHHU01000015.1"/>
</dbReference>
<dbReference type="PROSITE" id="PS01124">
    <property type="entry name" value="HTH_ARAC_FAMILY_2"/>
    <property type="match status" value="1"/>
</dbReference>
<evidence type="ECO:0000259" key="7">
    <source>
        <dbReference type="PROSITE" id="PS01124"/>
    </source>
</evidence>
<keyword evidence="2" id="KW-0808">Transferase</keyword>
<dbReference type="SMART" id="SM00342">
    <property type="entry name" value="HTH_ARAC"/>
    <property type="match status" value="1"/>
</dbReference>
<dbReference type="GO" id="GO:0003700">
    <property type="term" value="F:DNA-binding transcription factor activity"/>
    <property type="evidence" value="ECO:0007669"/>
    <property type="project" value="InterPro"/>
</dbReference>
<keyword evidence="2" id="KW-0489">Methyltransferase</keyword>
<evidence type="ECO:0000256" key="1">
    <source>
        <dbReference type="ARBA" id="ARBA00001947"/>
    </source>
</evidence>
<dbReference type="InterPro" id="IPR035451">
    <property type="entry name" value="Ada-like_dom_sf"/>
</dbReference>
<gene>
    <name evidence="8" type="ORF">DMA12_12795</name>
</gene>
<evidence type="ECO:0000256" key="5">
    <source>
        <dbReference type="ARBA" id="ARBA00023159"/>
    </source>
</evidence>
<proteinExistence type="predicted"/>
<accession>A0A428WRQ4</accession>
<dbReference type="InterPro" id="IPR009057">
    <property type="entry name" value="Homeodomain-like_sf"/>
</dbReference>
<dbReference type="SUPFAM" id="SSF53155">
    <property type="entry name" value="Methylated DNA-protein cysteine methyltransferase domain"/>
    <property type="match status" value="1"/>
</dbReference>
<dbReference type="Pfam" id="PF12833">
    <property type="entry name" value="HTH_18"/>
    <property type="match status" value="1"/>
</dbReference>
<dbReference type="InterPro" id="IPR036631">
    <property type="entry name" value="MGMT_N_sf"/>
</dbReference>
<evidence type="ECO:0000313" key="9">
    <source>
        <dbReference type="Proteomes" id="UP000286716"/>
    </source>
</evidence>
<evidence type="ECO:0000313" key="8">
    <source>
        <dbReference type="EMBL" id="RSM45751.1"/>
    </source>
</evidence>
<feature type="domain" description="HTH araC/xylS-type" evidence="7">
    <location>
        <begin position="85"/>
        <end position="187"/>
    </location>
</feature>
<reference evidence="8 9" key="1">
    <citation type="submission" date="2018-05" db="EMBL/GenBank/DDBJ databases">
        <title>Evolution of GPA BGCs.</title>
        <authorList>
            <person name="Waglechner N."/>
            <person name="Wright G.D."/>
        </authorList>
    </citation>
    <scope>NUCLEOTIDE SEQUENCE [LARGE SCALE GENOMIC DNA]</scope>
    <source>
        <strain evidence="8 9">DSM 5908</strain>
    </source>
</reference>
<dbReference type="OrthoDB" id="9811249at2"/>
<dbReference type="GO" id="GO:0003908">
    <property type="term" value="F:methylated-DNA-[protein]-cysteine S-methyltransferase activity"/>
    <property type="evidence" value="ECO:0007669"/>
    <property type="project" value="InterPro"/>
</dbReference>
<dbReference type="InterPro" id="IPR004026">
    <property type="entry name" value="Ada_DNA_repair_Zn-bd"/>
</dbReference>
<dbReference type="Gene3D" id="3.30.160.70">
    <property type="entry name" value="Methylated DNA-protein cysteine methyltransferase domain"/>
    <property type="match status" value="1"/>
</dbReference>
<evidence type="ECO:0000256" key="3">
    <source>
        <dbReference type="ARBA" id="ARBA00023015"/>
    </source>
</evidence>
<organism evidence="8 9">
    <name type="scientific">Amycolatopsis balhimycina DSM 5908</name>
    <dbReference type="NCBI Taxonomy" id="1081091"/>
    <lineage>
        <taxon>Bacteria</taxon>
        <taxon>Bacillati</taxon>
        <taxon>Actinomycetota</taxon>
        <taxon>Actinomycetes</taxon>
        <taxon>Pseudonocardiales</taxon>
        <taxon>Pseudonocardiaceae</taxon>
        <taxon>Amycolatopsis</taxon>
    </lineage>
</organism>
<comment type="caution">
    <text evidence="8">The sequence shown here is derived from an EMBL/GenBank/DDBJ whole genome shotgun (WGS) entry which is preliminary data.</text>
</comment>
<dbReference type="GO" id="GO:0008270">
    <property type="term" value="F:zinc ion binding"/>
    <property type="evidence" value="ECO:0007669"/>
    <property type="project" value="InterPro"/>
</dbReference>
<dbReference type="Gene3D" id="1.10.10.60">
    <property type="entry name" value="Homeodomain-like"/>
    <property type="match status" value="2"/>
</dbReference>
<dbReference type="SUPFAM" id="SSF57884">
    <property type="entry name" value="Ada DNA repair protein, N-terminal domain (N-Ada 10)"/>
    <property type="match status" value="1"/>
</dbReference>
<dbReference type="InterPro" id="IPR050204">
    <property type="entry name" value="AraC_XylS_family_regulators"/>
</dbReference>
<keyword evidence="9" id="KW-1185">Reference proteome</keyword>
<dbReference type="EMBL" id="QHHU01000015">
    <property type="protein sequence ID" value="RSM45751.1"/>
    <property type="molecule type" value="Genomic_DNA"/>
</dbReference>
<dbReference type="Proteomes" id="UP000286716">
    <property type="component" value="Unassembled WGS sequence"/>
</dbReference>
<sequence>MHDERPYVSENQRWRAVQERDSRADGAFYYVVRTTGRYSRPSCGTRPARRENVTFYDTAAQALGEGYRPCGRCKPDRPGLREWYAATITRICRSLAERDGCSSPNFDELAREAGLSRFHFHRMFKLYTGVTPHAYLTDARENRVRHELAVAPSISEAIYRSGFRSNGHFYTVIRDILGMTPSSFRSGGLGTVIRFAEAGCALGHALVAATDDGVCAVLVGQCPGDLREQLSRRFVHARLVGTDEAFAALAVRAFGTADPPEQGRDLLPADILTVAFRQRVRQAMRAEPAAAVSVCSA</sequence>
<evidence type="ECO:0000256" key="2">
    <source>
        <dbReference type="ARBA" id="ARBA00022603"/>
    </source>
</evidence>
<keyword evidence="6" id="KW-0804">Transcription</keyword>
<keyword evidence="3" id="KW-0805">Transcription regulation</keyword>
<dbReference type="PANTHER" id="PTHR46796">
    <property type="entry name" value="HTH-TYPE TRANSCRIPTIONAL ACTIVATOR RHAS-RELATED"/>
    <property type="match status" value="1"/>
</dbReference>
<dbReference type="Gene3D" id="3.40.10.10">
    <property type="entry name" value="DNA Methylphosphotriester Repair Domain"/>
    <property type="match status" value="1"/>
</dbReference>
<dbReference type="GO" id="GO:0006281">
    <property type="term" value="P:DNA repair"/>
    <property type="evidence" value="ECO:0007669"/>
    <property type="project" value="InterPro"/>
</dbReference>
<dbReference type="Pfam" id="PF02805">
    <property type="entry name" value="Ada_Zn_binding"/>
    <property type="match status" value="1"/>
</dbReference>
<evidence type="ECO:0000256" key="6">
    <source>
        <dbReference type="ARBA" id="ARBA00023163"/>
    </source>
</evidence>
<keyword evidence="5" id="KW-0010">Activator</keyword>
<protein>
    <submittedName>
        <fullName evidence="8">AraC family transcriptional regulator</fullName>
    </submittedName>
</protein>
<comment type="cofactor">
    <cofactor evidence="1">
        <name>Zn(2+)</name>
        <dbReference type="ChEBI" id="CHEBI:29105"/>
    </cofactor>
</comment>
<evidence type="ECO:0000256" key="4">
    <source>
        <dbReference type="ARBA" id="ARBA00023125"/>
    </source>
</evidence>
<dbReference type="AlphaFoldDB" id="A0A428WRQ4"/>
<keyword evidence="4" id="KW-0238">DNA-binding</keyword>
<dbReference type="InterPro" id="IPR018060">
    <property type="entry name" value="HTH_AraC"/>
</dbReference>
<dbReference type="SUPFAM" id="SSF46689">
    <property type="entry name" value="Homeodomain-like"/>
    <property type="match status" value="1"/>
</dbReference>
<dbReference type="GO" id="GO:0043565">
    <property type="term" value="F:sequence-specific DNA binding"/>
    <property type="evidence" value="ECO:0007669"/>
    <property type="project" value="InterPro"/>
</dbReference>
<dbReference type="GO" id="GO:0032259">
    <property type="term" value="P:methylation"/>
    <property type="evidence" value="ECO:0007669"/>
    <property type="project" value="UniProtKB-KW"/>
</dbReference>